<comment type="caution">
    <text evidence="2">The sequence shown here is derived from an EMBL/GenBank/DDBJ whole genome shotgun (WGS) entry which is preliminary data.</text>
</comment>
<protein>
    <recommendedName>
        <fullName evidence="4">Lipoprotein</fullName>
    </recommendedName>
</protein>
<evidence type="ECO:0000256" key="1">
    <source>
        <dbReference type="SAM" id="SignalP"/>
    </source>
</evidence>
<dbReference type="Proteomes" id="UP001174208">
    <property type="component" value="Unassembled WGS sequence"/>
</dbReference>
<keyword evidence="3" id="KW-1185">Reference proteome</keyword>
<dbReference type="RefSeq" id="WP_301210842.1">
    <property type="nucleotide sequence ID" value="NZ_JAROCF010000001.1"/>
</dbReference>
<evidence type="ECO:0000313" key="3">
    <source>
        <dbReference type="Proteomes" id="UP001174208"/>
    </source>
</evidence>
<feature type="chain" id="PRO_5045841683" description="Lipoprotein" evidence="1">
    <location>
        <begin position="23"/>
        <end position="141"/>
    </location>
</feature>
<evidence type="ECO:0008006" key="4">
    <source>
        <dbReference type="Google" id="ProtNLM"/>
    </source>
</evidence>
<organism evidence="2 3">
    <name type="scientific">Leifsonia williamsii</name>
    <dbReference type="NCBI Taxonomy" id="3035919"/>
    <lineage>
        <taxon>Bacteria</taxon>
        <taxon>Bacillati</taxon>
        <taxon>Actinomycetota</taxon>
        <taxon>Actinomycetes</taxon>
        <taxon>Micrococcales</taxon>
        <taxon>Microbacteriaceae</taxon>
        <taxon>Leifsonia</taxon>
    </lineage>
</organism>
<dbReference type="EMBL" id="JAROCF010000001">
    <property type="protein sequence ID" value="MDN4614568.1"/>
    <property type="molecule type" value="Genomic_DNA"/>
</dbReference>
<feature type="signal peptide" evidence="1">
    <location>
        <begin position="1"/>
        <end position="22"/>
    </location>
</feature>
<name>A0ABT8KAV5_9MICO</name>
<gene>
    <name evidence="2" type="ORF">P5G50_08895</name>
</gene>
<proteinExistence type="predicted"/>
<sequence>MRRIRSLGVLGAVVVLAAAALAGCAGPAYVSAHVCLPDRLVAEPSAAAPGEVVLISSGGVECNLGYEGDHSYRVTVRQVGASSPAIGVPVQENGTFHAAITVPEAFTAGEAVIVVEGSTYDQCDDSGFGSCAGYSVGITVR</sequence>
<accession>A0ABT8KAV5</accession>
<dbReference type="PROSITE" id="PS51257">
    <property type="entry name" value="PROKAR_LIPOPROTEIN"/>
    <property type="match status" value="1"/>
</dbReference>
<keyword evidence="1" id="KW-0732">Signal</keyword>
<evidence type="ECO:0000313" key="2">
    <source>
        <dbReference type="EMBL" id="MDN4614568.1"/>
    </source>
</evidence>
<reference evidence="2" key="1">
    <citation type="submission" date="2023-06" db="EMBL/GenBank/DDBJ databases">
        <title>MT1 and MT2 Draft Genomes of Novel Species.</title>
        <authorList>
            <person name="Venkateswaran K."/>
        </authorList>
    </citation>
    <scope>NUCLEOTIDE SEQUENCE</scope>
    <source>
        <strain evidence="2">F6_8S_P_1B</strain>
    </source>
</reference>